<gene>
    <name evidence="2" type="ORF">B0I35DRAFT_447469</name>
</gene>
<feature type="transmembrane region" description="Helical" evidence="1">
    <location>
        <begin position="76"/>
        <end position="97"/>
    </location>
</feature>
<keyword evidence="1" id="KW-1133">Transmembrane helix</keyword>
<keyword evidence="1" id="KW-0812">Transmembrane</keyword>
<keyword evidence="1" id="KW-0472">Membrane</keyword>
<sequence length="179" mass="19153">MLDANPPLAATLAYVWAILVWCCWFASVISLTILSVVLLISIASLAVVLACSAYVVDFCTPSMVLWTKASVLFRSVWMLSIARAVFSAAVFVSACAARTASWIWSTSGILASLARKLRVLMRAALTARGSRGCPLVVSMKVTAVCRYRLSFAACSRWLAGQSGTGGHGVAMMPVSHWAM</sequence>
<dbReference type="EMBL" id="JAGPNK010000043">
    <property type="protein sequence ID" value="KAH7302986.1"/>
    <property type="molecule type" value="Genomic_DNA"/>
</dbReference>
<comment type="caution">
    <text evidence="2">The sequence shown here is derived from an EMBL/GenBank/DDBJ whole genome shotgun (WGS) entry which is preliminary data.</text>
</comment>
<name>A0A8K0SF35_9HYPO</name>
<feature type="non-terminal residue" evidence="2">
    <location>
        <position position="179"/>
    </location>
</feature>
<keyword evidence="3" id="KW-1185">Reference proteome</keyword>
<protein>
    <submittedName>
        <fullName evidence="2">Uncharacterized protein</fullName>
    </submittedName>
</protein>
<accession>A0A8K0SF35</accession>
<dbReference type="Proteomes" id="UP000813444">
    <property type="component" value="Unassembled WGS sequence"/>
</dbReference>
<organism evidence="2 3">
    <name type="scientific">Stachybotrys elegans</name>
    <dbReference type="NCBI Taxonomy" id="80388"/>
    <lineage>
        <taxon>Eukaryota</taxon>
        <taxon>Fungi</taxon>
        <taxon>Dikarya</taxon>
        <taxon>Ascomycota</taxon>
        <taxon>Pezizomycotina</taxon>
        <taxon>Sordariomycetes</taxon>
        <taxon>Hypocreomycetidae</taxon>
        <taxon>Hypocreales</taxon>
        <taxon>Stachybotryaceae</taxon>
        <taxon>Stachybotrys</taxon>
    </lineage>
</organism>
<proteinExistence type="predicted"/>
<evidence type="ECO:0000313" key="2">
    <source>
        <dbReference type="EMBL" id="KAH7302986.1"/>
    </source>
</evidence>
<feature type="transmembrane region" description="Helical" evidence="1">
    <location>
        <begin position="36"/>
        <end position="56"/>
    </location>
</feature>
<dbReference type="AlphaFoldDB" id="A0A8K0SF35"/>
<evidence type="ECO:0000313" key="3">
    <source>
        <dbReference type="Proteomes" id="UP000813444"/>
    </source>
</evidence>
<reference evidence="2" key="1">
    <citation type="journal article" date="2021" name="Nat. Commun.">
        <title>Genetic determinants of endophytism in the Arabidopsis root mycobiome.</title>
        <authorList>
            <person name="Mesny F."/>
            <person name="Miyauchi S."/>
            <person name="Thiergart T."/>
            <person name="Pickel B."/>
            <person name="Atanasova L."/>
            <person name="Karlsson M."/>
            <person name="Huettel B."/>
            <person name="Barry K.W."/>
            <person name="Haridas S."/>
            <person name="Chen C."/>
            <person name="Bauer D."/>
            <person name="Andreopoulos W."/>
            <person name="Pangilinan J."/>
            <person name="LaButti K."/>
            <person name="Riley R."/>
            <person name="Lipzen A."/>
            <person name="Clum A."/>
            <person name="Drula E."/>
            <person name="Henrissat B."/>
            <person name="Kohler A."/>
            <person name="Grigoriev I.V."/>
            <person name="Martin F.M."/>
            <person name="Hacquard S."/>
        </authorList>
    </citation>
    <scope>NUCLEOTIDE SEQUENCE</scope>
    <source>
        <strain evidence="2">MPI-CAGE-CH-0235</strain>
    </source>
</reference>
<evidence type="ECO:0000256" key="1">
    <source>
        <dbReference type="SAM" id="Phobius"/>
    </source>
</evidence>
<feature type="transmembrane region" description="Helical" evidence="1">
    <location>
        <begin position="12"/>
        <end position="29"/>
    </location>
</feature>